<protein>
    <recommendedName>
        <fullName evidence="3">Lipoprotein</fullName>
    </recommendedName>
</protein>
<organism evidence="1 2">
    <name type="scientific">Flavobacterium cucumis</name>
    <dbReference type="NCBI Taxonomy" id="416016"/>
    <lineage>
        <taxon>Bacteria</taxon>
        <taxon>Pseudomonadati</taxon>
        <taxon>Bacteroidota</taxon>
        <taxon>Flavobacteriia</taxon>
        <taxon>Flavobacteriales</taxon>
        <taxon>Flavobacteriaceae</taxon>
        <taxon>Flavobacterium</taxon>
    </lineage>
</organism>
<dbReference type="OrthoDB" id="1425333at2"/>
<accession>A0A1M7ZZE4</accession>
<dbReference type="AlphaFoldDB" id="A0A1M7ZZE4"/>
<reference evidence="2" key="1">
    <citation type="submission" date="2016-12" db="EMBL/GenBank/DDBJ databases">
        <authorList>
            <person name="Varghese N."/>
            <person name="Submissions S."/>
        </authorList>
    </citation>
    <scope>NUCLEOTIDE SEQUENCE [LARGE SCALE GENOMIC DNA]</scope>
    <source>
        <strain evidence="2">DSM 18830</strain>
    </source>
</reference>
<dbReference type="RefSeq" id="WP_073585141.1">
    <property type="nucleotide sequence ID" value="NZ_CBCSEA010000010.1"/>
</dbReference>
<dbReference type="EMBL" id="FRYK01000006">
    <property type="protein sequence ID" value="SHO74238.1"/>
    <property type="molecule type" value="Genomic_DNA"/>
</dbReference>
<dbReference type="PROSITE" id="PS51257">
    <property type="entry name" value="PROKAR_LIPOPROTEIN"/>
    <property type="match status" value="1"/>
</dbReference>
<sequence length="214" mass="24405">MKTHFFKQLKIVLVLFSIPILIQSCAVTGLPNEPMSFRKETAKNGLLVGSISFPKEKARFNGYFIRVSAIDADEKTAKKNSTEIQISPEQIWKMKHKGQLDNKTTYLFAIERPEGKYEISSIRLFSNSGIAALQRTNYTGSFSIPFDVKKGEITYVGTIVFDEYAGENDTLVSYKNNYQRDILAIKTLQPSVDWSKAINDTNRKIEYNNNKVKR</sequence>
<evidence type="ECO:0000313" key="2">
    <source>
        <dbReference type="Proteomes" id="UP000184611"/>
    </source>
</evidence>
<proteinExistence type="predicted"/>
<name>A0A1M7ZZE4_9FLAO</name>
<evidence type="ECO:0000313" key="1">
    <source>
        <dbReference type="EMBL" id="SHO74238.1"/>
    </source>
</evidence>
<evidence type="ECO:0008006" key="3">
    <source>
        <dbReference type="Google" id="ProtNLM"/>
    </source>
</evidence>
<dbReference type="Proteomes" id="UP000184611">
    <property type="component" value="Unassembled WGS sequence"/>
</dbReference>
<keyword evidence="2" id="KW-1185">Reference proteome</keyword>
<gene>
    <name evidence="1" type="ORF">SAMN05443547_2625</name>
</gene>